<comment type="caution">
    <text evidence="1">The sequence shown here is derived from an EMBL/GenBank/DDBJ whole genome shotgun (WGS) entry which is preliminary data.</text>
</comment>
<evidence type="ECO:0000313" key="1">
    <source>
        <dbReference type="EMBL" id="KAK9116263.1"/>
    </source>
</evidence>
<sequence>MSATMRVNDFVGGRLFNEPPPAINVETRQFVVTIHFLKRTEIVHYIGQAYKTIVSICRRLPEGGILVLFTGQRETEYLRQKLHKTSRKMICNISKGHGGDEDVCTYDEDPANLDQYDLHSSDDSEIELAIDDNDYLDDYEESFDLKMLEEGGDPIGNVVKLVSLKATFEALAGNKPLESENKVNLPIIRPAAKYNFFYFKQKTLRASK</sequence>
<gene>
    <name evidence="1" type="ORF">Sjap_015210</name>
</gene>
<protein>
    <submittedName>
        <fullName evidence="1">Uncharacterized protein</fullName>
    </submittedName>
</protein>
<dbReference type="AlphaFoldDB" id="A0AAP0IIT9"/>
<proteinExistence type="predicted"/>
<dbReference type="EMBL" id="JBBNAE010000006">
    <property type="protein sequence ID" value="KAK9116263.1"/>
    <property type="molecule type" value="Genomic_DNA"/>
</dbReference>
<name>A0AAP0IIT9_9MAGN</name>
<dbReference type="InterPro" id="IPR027417">
    <property type="entry name" value="P-loop_NTPase"/>
</dbReference>
<dbReference type="Gene3D" id="3.40.50.300">
    <property type="entry name" value="P-loop containing nucleotide triphosphate hydrolases"/>
    <property type="match status" value="1"/>
</dbReference>
<accession>A0AAP0IIT9</accession>
<reference evidence="1 2" key="1">
    <citation type="submission" date="2024-01" db="EMBL/GenBank/DDBJ databases">
        <title>Genome assemblies of Stephania.</title>
        <authorList>
            <person name="Yang L."/>
        </authorList>
    </citation>
    <scope>NUCLEOTIDE SEQUENCE [LARGE SCALE GENOMIC DNA]</scope>
    <source>
        <strain evidence="1">QJT</strain>
        <tissue evidence="1">Leaf</tissue>
    </source>
</reference>
<organism evidence="1 2">
    <name type="scientific">Stephania japonica</name>
    <dbReference type="NCBI Taxonomy" id="461633"/>
    <lineage>
        <taxon>Eukaryota</taxon>
        <taxon>Viridiplantae</taxon>
        <taxon>Streptophyta</taxon>
        <taxon>Embryophyta</taxon>
        <taxon>Tracheophyta</taxon>
        <taxon>Spermatophyta</taxon>
        <taxon>Magnoliopsida</taxon>
        <taxon>Ranunculales</taxon>
        <taxon>Menispermaceae</taxon>
        <taxon>Menispermoideae</taxon>
        <taxon>Cissampelideae</taxon>
        <taxon>Stephania</taxon>
    </lineage>
</organism>
<keyword evidence="2" id="KW-1185">Reference proteome</keyword>
<dbReference type="Proteomes" id="UP001417504">
    <property type="component" value="Unassembled WGS sequence"/>
</dbReference>
<evidence type="ECO:0000313" key="2">
    <source>
        <dbReference type="Proteomes" id="UP001417504"/>
    </source>
</evidence>